<reference evidence="1 2" key="1">
    <citation type="journal article" date="2017" name="ISME J.">
        <title>Grape pomace compost harbors organohalide-respiring Dehalogenimonas species with novel reductive dehalogenase genes.</title>
        <authorList>
            <person name="Yang Y."/>
            <person name="Higgins S.A."/>
            <person name="Yan J."/>
            <person name="Simsir B."/>
            <person name="Chourey K."/>
            <person name="Iyer R."/>
            <person name="Hettich R.L."/>
            <person name="Baldwin B."/>
            <person name="Ogles D.M."/>
            <person name="Loffler F.E."/>
        </authorList>
    </citation>
    <scope>NUCLEOTIDE SEQUENCE [LARGE SCALE GENOMIC DNA]</scope>
    <source>
        <strain evidence="1 2">GP</strain>
    </source>
</reference>
<dbReference type="Proteomes" id="UP000235653">
    <property type="component" value="Unassembled WGS sequence"/>
</dbReference>
<protein>
    <recommendedName>
        <fullName evidence="3">Rubredoxin-like domain-containing protein</fullName>
    </recommendedName>
</protein>
<evidence type="ECO:0000313" key="1">
    <source>
        <dbReference type="EMBL" id="PPD58394.1"/>
    </source>
</evidence>
<sequence>MGRVPITIMGFRCECCTYEWIPKDFQEPEACPKCNSDVWNVPLKNTLITYEEFRDRVKQILLKSRSRMTWTEIRTGAQLPQKFPNNQWVHKMENDIGLSRQKDAHGIIQWEIKV</sequence>
<name>A0A2P5P7Y1_9CHLR</name>
<keyword evidence="2" id="KW-1185">Reference proteome</keyword>
<proteinExistence type="predicted"/>
<evidence type="ECO:0008006" key="3">
    <source>
        <dbReference type="Google" id="ProtNLM"/>
    </source>
</evidence>
<comment type="caution">
    <text evidence="1">The sequence shown here is derived from an EMBL/GenBank/DDBJ whole genome shotgun (WGS) entry which is preliminary data.</text>
</comment>
<organism evidence="1 2">
    <name type="scientific">Dehalogenimonas etheniformans</name>
    <dbReference type="NCBI Taxonomy" id="1536648"/>
    <lineage>
        <taxon>Bacteria</taxon>
        <taxon>Bacillati</taxon>
        <taxon>Chloroflexota</taxon>
        <taxon>Dehalococcoidia</taxon>
        <taxon>Dehalococcoidales</taxon>
        <taxon>Dehalococcoidaceae</taxon>
        <taxon>Dehalogenimonas</taxon>
    </lineage>
</organism>
<evidence type="ECO:0000313" key="2">
    <source>
        <dbReference type="Proteomes" id="UP000235653"/>
    </source>
</evidence>
<dbReference type="EMBL" id="JQAN02000008">
    <property type="protein sequence ID" value="PPD58394.1"/>
    <property type="molecule type" value="Genomic_DNA"/>
</dbReference>
<accession>A0A2P5P7Y1</accession>
<dbReference type="AlphaFoldDB" id="A0A2P5P7Y1"/>
<gene>
    <name evidence="1" type="ORF">JP09_004625</name>
</gene>